<reference evidence="2 3" key="1">
    <citation type="submission" date="2023-11" db="EMBL/GenBank/DDBJ databases">
        <title>Novel species in genus Nocardioides.</title>
        <authorList>
            <person name="Zhou H."/>
        </authorList>
    </citation>
    <scope>NUCLEOTIDE SEQUENCE [LARGE SCALE GENOMIC DNA]</scope>
    <source>
        <strain evidence="2 3">S-58</strain>
    </source>
</reference>
<feature type="compositionally biased region" description="Basic residues" evidence="1">
    <location>
        <begin position="44"/>
        <end position="60"/>
    </location>
</feature>
<comment type="caution">
    <text evidence="2">The sequence shown here is derived from an EMBL/GenBank/DDBJ whole genome shotgun (WGS) entry which is preliminary data.</text>
</comment>
<sequence>MHHDLSAALAGSRERELRTVVRRPDHLMAHALELALDGDVPPSRRVRRTRPSTRSGRRSS</sequence>
<dbReference type="Proteomes" id="UP001291999">
    <property type="component" value="Unassembled WGS sequence"/>
</dbReference>
<evidence type="ECO:0000313" key="2">
    <source>
        <dbReference type="EMBL" id="MDZ5662714.1"/>
    </source>
</evidence>
<evidence type="ECO:0000256" key="1">
    <source>
        <dbReference type="SAM" id="MobiDB-lite"/>
    </source>
</evidence>
<dbReference type="EMBL" id="JAXQPW010000004">
    <property type="protein sequence ID" value="MDZ5662714.1"/>
    <property type="molecule type" value="Genomic_DNA"/>
</dbReference>
<feature type="region of interest" description="Disordered" evidence="1">
    <location>
        <begin position="39"/>
        <end position="60"/>
    </location>
</feature>
<gene>
    <name evidence="2" type="ORF">SFC79_13145</name>
</gene>
<dbReference type="RefSeq" id="WP_322424690.1">
    <property type="nucleotide sequence ID" value="NZ_JAXQPW010000004.1"/>
</dbReference>
<protein>
    <submittedName>
        <fullName evidence="2">Uncharacterized protein</fullName>
    </submittedName>
</protein>
<proteinExistence type="predicted"/>
<name>A0ABU5KCN6_9ACTN</name>
<keyword evidence="3" id="KW-1185">Reference proteome</keyword>
<accession>A0ABU5KCN6</accession>
<organism evidence="2 3">
    <name type="scientific">Nocardioides renjunii</name>
    <dbReference type="NCBI Taxonomy" id="3095075"/>
    <lineage>
        <taxon>Bacteria</taxon>
        <taxon>Bacillati</taxon>
        <taxon>Actinomycetota</taxon>
        <taxon>Actinomycetes</taxon>
        <taxon>Propionibacteriales</taxon>
        <taxon>Nocardioidaceae</taxon>
        <taxon>Nocardioides</taxon>
    </lineage>
</organism>
<evidence type="ECO:0000313" key="3">
    <source>
        <dbReference type="Proteomes" id="UP001291999"/>
    </source>
</evidence>